<dbReference type="GO" id="GO:0012505">
    <property type="term" value="C:endomembrane system"/>
    <property type="evidence" value="ECO:0007669"/>
    <property type="project" value="TreeGrafter"/>
</dbReference>
<comment type="caution">
    <text evidence="2">The sequence shown here is derived from an EMBL/GenBank/DDBJ whole genome shotgun (WGS) entry which is preliminary data.</text>
</comment>
<sequence>MYDPSELQNLPIDIAFARLGEWLVDRKRIPQDWRKRLNGIRSRISSVFPSLPRDLDPLFLTLDADSIGYTEAKQIYNILLNSSTESMRNIFGRLSGSAGDWEAIVKSFEKDHIFLGEAAQIMVQNVNYEIPYQRKQIQKIQQQLAELDRKETEIKRNAALSATKYAEACQELGLKGENVRMELIETAKTLPETFEKIMLVLNGDLLSKAMEYYTNFVKEAHTEKEKTPGAVLQNLHDLRQNLPSLHVSVCAEVQNSLVENSKSNQNLDLNSSIDGIDWNITMDGAQIDWDIGAVEEQSEESGNMLGTHEIGDSNVEQGDQLADKVEGINWDVGIEDLTLEMEAPVQDATAEENVCGLVETGASGHEERSQLLGTDYRNKILDDLLEIKAFLYQRLMELRSEDTMSLQNQVQAVAPFVLQQYTSDTLEAILANVSSAISLLTNRKTRDLIMILNSSRFLDRLVKSLEEKKQHEVKLRDSLNDLSVRRMELQNSLSSSWPKQEVAIAKTRELKNLCETTLSSMFDGRPVHIIGEINAVINSSIHQ</sequence>
<keyword evidence="3" id="KW-1185">Reference proteome</keyword>
<dbReference type="EMBL" id="SWLB01000012">
    <property type="protein sequence ID" value="KAF3331273.1"/>
    <property type="molecule type" value="Genomic_DNA"/>
</dbReference>
<dbReference type="PANTHER" id="PTHR14894">
    <property type="entry name" value="CDK5 REGULATORY SUBUNIT-ASSOCIATED PROTEIN 3"/>
    <property type="match status" value="1"/>
</dbReference>
<dbReference type="Proteomes" id="UP000623129">
    <property type="component" value="Unassembled WGS sequence"/>
</dbReference>
<comment type="similarity">
    <text evidence="1">Belongs to the CDK5RAP3 family.</text>
</comment>
<dbReference type="OrthoDB" id="340432at2759"/>
<dbReference type="AlphaFoldDB" id="A0A833VQJ9"/>
<organism evidence="2 3">
    <name type="scientific">Carex littledalei</name>
    <dbReference type="NCBI Taxonomy" id="544730"/>
    <lineage>
        <taxon>Eukaryota</taxon>
        <taxon>Viridiplantae</taxon>
        <taxon>Streptophyta</taxon>
        <taxon>Embryophyta</taxon>
        <taxon>Tracheophyta</taxon>
        <taxon>Spermatophyta</taxon>
        <taxon>Magnoliopsida</taxon>
        <taxon>Liliopsida</taxon>
        <taxon>Poales</taxon>
        <taxon>Cyperaceae</taxon>
        <taxon>Cyperoideae</taxon>
        <taxon>Cariceae</taxon>
        <taxon>Carex</taxon>
        <taxon>Carex subgen. Euthyceras</taxon>
    </lineage>
</organism>
<dbReference type="GO" id="GO:0007346">
    <property type="term" value="P:regulation of mitotic cell cycle"/>
    <property type="evidence" value="ECO:0007669"/>
    <property type="project" value="TreeGrafter"/>
</dbReference>
<dbReference type="PANTHER" id="PTHR14894:SF0">
    <property type="entry name" value="CDK5 REGULATORY SUBUNIT-ASSOCIATED PROTEIN 3"/>
    <property type="match status" value="1"/>
</dbReference>
<name>A0A833VQJ9_9POAL</name>
<accession>A0A833VQJ9</accession>
<reference evidence="2" key="1">
    <citation type="submission" date="2020-01" db="EMBL/GenBank/DDBJ databases">
        <title>Genome sequence of Kobresia littledalei, the first chromosome-level genome in the family Cyperaceae.</title>
        <authorList>
            <person name="Qu G."/>
        </authorList>
    </citation>
    <scope>NUCLEOTIDE SEQUENCE</scope>
    <source>
        <strain evidence="2">C.B.Clarke</strain>
        <tissue evidence="2">Leaf</tissue>
    </source>
</reference>
<evidence type="ECO:0000313" key="2">
    <source>
        <dbReference type="EMBL" id="KAF3331273.1"/>
    </source>
</evidence>
<dbReference type="Pfam" id="PF05600">
    <property type="entry name" value="CDK5RAP3"/>
    <property type="match status" value="1"/>
</dbReference>
<evidence type="ECO:0000256" key="1">
    <source>
        <dbReference type="ARBA" id="ARBA00007478"/>
    </source>
</evidence>
<gene>
    <name evidence="2" type="ORF">FCM35_KLT02679</name>
</gene>
<dbReference type="InterPro" id="IPR008491">
    <property type="entry name" value="CDK5RAP3"/>
</dbReference>
<evidence type="ECO:0000313" key="3">
    <source>
        <dbReference type="Proteomes" id="UP000623129"/>
    </source>
</evidence>
<protein>
    <submittedName>
        <fullName evidence="2">CDK5RAP3-like protein</fullName>
    </submittedName>
</protein>
<proteinExistence type="inferred from homology"/>